<dbReference type="GO" id="GO:0000981">
    <property type="term" value="F:DNA-binding transcription factor activity, RNA polymerase II-specific"/>
    <property type="evidence" value="ECO:0007669"/>
    <property type="project" value="TreeGrafter"/>
</dbReference>
<feature type="domain" description="C2H2-type" evidence="6">
    <location>
        <begin position="323"/>
        <end position="350"/>
    </location>
</feature>
<dbReference type="AlphaFoldDB" id="E4XEZ4"/>
<dbReference type="InterPro" id="IPR036236">
    <property type="entry name" value="Znf_C2H2_sf"/>
</dbReference>
<evidence type="ECO:0000256" key="3">
    <source>
        <dbReference type="ARBA" id="ARBA00022771"/>
    </source>
</evidence>
<dbReference type="GO" id="GO:0000977">
    <property type="term" value="F:RNA polymerase II transcription regulatory region sequence-specific DNA binding"/>
    <property type="evidence" value="ECO:0007669"/>
    <property type="project" value="TreeGrafter"/>
</dbReference>
<dbReference type="InParanoid" id="E4XEZ4"/>
<dbReference type="Proteomes" id="UP000001307">
    <property type="component" value="Unassembled WGS sequence"/>
</dbReference>
<evidence type="ECO:0000313" key="8">
    <source>
        <dbReference type="Proteomes" id="UP000001307"/>
    </source>
</evidence>
<sequence>MSEDRSFGTNQYGNSIPLIAEIEEWFDEEVNFGSFDHVELPSKPSASRACEKTCMPPSESSKKFEFDYLVNGPASVRSSVSSNSSVDDVFEFDMPETPAHFSYPEEPPRSVSSVSTVDDVFDFDFNIPSQATLDDLSLELGIDLCSEPSVFEPLVPPAAINIAISPVSSPRQVIYEDENCLPISPTRHRLAACHTEQDEVRPGLRKLLPRSSSAVVQTVTVKPTLHQPQHPASTSLPLKPIWAGPQINPNQTAKDNGGCIFTCTECGKGYPRRDAMRACSRSHRCKLIKILYLQSISSYTLNDVLTALQNTMTSKSLKTLQRRTCTICKKICSSPVSLKTHMLIHSGEKPFKCFEPDCTKACREKSALKKHYKRFHPDKMESFETQISVHSK</sequence>
<keyword evidence="3 5" id="KW-0863">Zinc-finger</keyword>
<keyword evidence="4" id="KW-0862">Zinc</keyword>
<dbReference type="EMBL" id="FN653044">
    <property type="protein sequence ID" value="CBY24178.1"/>
    <property type="molecule type" value="Genomic_DNA"/>
</dbReference>
<dbReference type="Gene3D" id="3.30.160.60">
    <property type="entry name" value="Classic Zinc Finger"/>
    <property type="match status" value="2"/>
</dbReference>
<organism evidence="7">
    <name type="scientific">Oikopleura dioica</name>
    <name type="common">Tunicate</name>
    <dbReference type="NCBI Taxonomy" id="34765"/>
    <lineage>
        <taxon>Eukaryota</taxon>
        <taxon>Metazoa</taxon>
        <taxon>Chordata</taxon>
        <taxon>Tunicata</taxon>
        <taxon>Appendicularia</taxon>
        <taxon>Copelata</taxon>
        <taxon>Oikopleuridae</taxon>
        <taxon>Oikopleura</taxon>
    </lineage>
</organism>
<dbReference type="PROSITE" id="PS50157">
    <property type="entry name" value="ZINC_FINGER_C2H2_2"/>
    <property type="match status" value="2"/>
</dbReference>
<keyword evidence="8" id="KW-1185">Reference proteome</keyword>
<dbReference type="GO" id="GO:0008270">
    <property type="term" value="F:zinc ion binding"/>
    <property type="evidence" value="ECO:0007669"/>
    <property type="project" value="UniProtKB-KW"/>
</dbReference>
<keyword evidence="2" id="KW-0677">Repeat</keyword>
<gene>
    <name evidence="7" type="ORF">GSOID_T00009526001</name>
</gene>
<keyword evidence="1" id="KW-0479">Metal-binding</keyword>
<reference evidence="7" key="1">
    <citation type="journal article" date="2010" name="Science">
        <title>Plasticity of animal genome architecture unmasked by rapid evolution of a pelagic tunicate.</title>
        <authorList>
            <person name="Denoeud F."/>
            <person name="Henriet S."/>
            <person name="Mungpakdee S."/>
            <person name="Aury J.M."/>
            <person name="Da Silva C."/>
            <person name="Brinkmann H."/>
            <person name="Mikhaleva J."/>
            <person name="Olsen L.C."/>
            <person name="Jubin C."/>
            <person name="Canestro C."/>
            <person name="Bouquet J.M."/>
            <person name="Danks G."/>
            <person name="Poulain J."/>
            <person name="Campsteijn C."/>
            <person name="Adamski M."/>
            <person name="Cross I."/>
            <person name="Yadetie F."/>
            <person name="Muffato M."/>
            <person name="Louis A."/>
            <person name="Butcher S."/>
            <person name="Tsagkogeorga G."/>
            <person name="Konrad A."/>
            <person name="Singh S."/>
            <person name="Jensen M.F."/>
            <person name="Cong E.H."/>
            <person name="Eikeseth-Otteraa H."/>
            <person name="Noel B."/>
            <person name="Anthouard V."/>
            <person name="Porcel B.M."/>
            <person name="Kachouri-Lafond R."/>
            <person name="Nishino A."/>
            <person name="Ugolini M."/>
            <person name="Chourrout P."/>
            <person name="Nishida H."/>
            <person name="Aasland R."/>
            <person name="Huzurbazar S."/>
            <person name="Westhof E."/>
            <person name="Delsuc F."/>
            <person name="Lehrach H."/>
            <person name="Reinhardt R."/>
            <person name="Weissenbach J."/>
            <person name="Roy S.W."/>
            <person name="Artiguenave F."/>
            <person name="Postlethwait J.H."/>
            <person name="Manak J.R."/>
            <person name="Thompson E.M."/>
            <person name="Jaillon O."/>
            <person name="Du Pasquier L."/>
            <person name="Boudinot P."/>
            <person name="Liberles D.A."/>
            <person name="Volff J.N."/>
            <person name="Philippe H."/>
            <person name="Lenhard B."/>
            <person name="Roest Crollius H."/>
            <person name="Wincker P."/>
            <person name="Chourrout D."/>
        </authorList>
    </citation>
    <scope>NUCLEOTIDE SEQUENCE [LARGE SCALE GENOMIC DNA]</scope>
</reference>
<dbReference type="Pfam" id="PF00096">
    <property type="entry name" value="zf-C2H2"/>
    <property type="match status" value="1"/>
</dbReference>
<evidence type="ECO:0000313" key="7">
    <source>
        <dbReference type="EMBL" id="CBY24178.1"/>
    </source>
</evidence>
<dbReference type="SMART" id="SM00355">
    <property type="entry name" value="ZnF_C2H2"/>
    <property type="match status" value="3"/>
</dbReference>
<dbReference type="InterPro" id="IPR013087">
    <property type="entry name" value="Znf_C2H2_type"/>
</dbReference>
<dbReference type="PROSITE" id="PS00028">
    <property type="entry name" value="ZINC_FINGER_C2H2_1"/>
    <property type="match status" value="2"/>
</dbReference>
<evidence type="ECO:0000259" key="6">
    <source>
        <dbReference type="PROSITE" id="PS50157"/>
    </source>
</evidence>
<accession>E4XEZ4</accession>
<dbReference type="GO" id="GO:0005634">
    <property type="term" value="C:nucleus"/>
    <property type="evidence" value="ECO:0007669"/>
    <property type="project" value="TreeGrafter"/>
</dbReference>
<evidence type="ECO:0000256" key="2">
    <source>
        <dbReference type="ARBA" id="ARBA00022737"/>
    </source>
</evidence>
<proteinExistence type="predicted"/>
<dbReference type="PANTHER" id="PTHR24409:SF295">
    <property type="entry name" value="AZ2-RELATED"/>
    <property type="match status" value="1"/>
</dbReference>
<name>E4XEZ4_OIKDI</name>
<evidence type="ECO:0000256" key="4">
    <source>
        <dbReference type="ARBA" id="ARBA00022833"/>
    </source>
</evidence>
<dbReference type="OrthoDB" id="3069995at2759"/>
<protein>
    <recommendedName>
        <fullName evidence="6">C2H2-type domain-containing protein</fullName>
    </recommendedName>
</protein>
<dbReference type="SUPFAM" id="SSF57667">
    <property type="entry name" value="beta-beta-alpha zinc fingers"/>
    <property type="match status" value="1"/>
</dbReference>
<evidence type="ECO:0000256" key="5">
    <source>
        <dbReference type="PROSITE-ProRule" id="PRU00042"/>
    </source>
</evidence>
<feature type="domain" description="C2H2-type" evidence="6">
    <location>
        <begin position="351"/>
        <end position="381"/>
    </location>
</feature>
<dbReference type="PANTHER" id="PTHR24409">
    <property type="entry name" value="ZINC FINGER PROTEIN 142"/>
    <property type="match status" value="1"/>
</dbReference>
<evidence type="ECO:0000256" key="1">
    <source>
        <dbReference type="ARBA" id="ARBA00022723"/>
    </source>
</evidence>